<dbReference type="GO" id="GO:0016829">
    <property type="term" value="F:lyase activity"/>
    <property type="evidence" value="ECO:0007669"/>
    <property type="project" value="UniProtKB-KW"/>
</dbReference>
<organism evidence="1 2">
    <name type="scientific">Halalkalibacter oceani</name>
    <dbReference type="NCBI Taxonomy" id="1653776"/>
    <lineage>
        <taxon>Bacteria</taxon>
        <taxon>Bacillati</taxon>
        <taxon>Bacillota</taxon>
        <taxon>Bacilli</taxon>
        <taxon>Bacillales</taxon>
        <taxon>Bacillaceae</taxon>
        <taxon>Halalkalibacter</taxon>
    </lineage>
</organism>
<dbReference type="Proteomes" id="UP001139179">
    <property type="component" value="Unassembled WGS sequence"/>
</dbReference>
<name>A0A9X2DNY3_9BACI</name>
<reference evidence="1" key="1">
    <citation type="submission" date="2022-05" db="EMBL/GenBank/DDBJ databases">
        <title>Comparative Genomics of Spacecraft Associated Microbes.</title>
        <authorList>
            <person name="Tran M.T."/>
            <person name="Wright A."/>
            <person name="Seuylemezian A."/>
            <person name="Eisen J."/>
            <person name="Coil D."/>
        </authorList>
    </citation>
    <scope>NUCLEOTIDE SEQUENCE</scope>
    <source>
        <strain evidence="1">214.1.1</strain>
    </source>
</reference>
<dbReference type="Gene3D" id="3.40.50.11310">
    <property type="entry name" value="Bacterial phosphonate metabolism protein PhnH"/>
    <property type="match status" value="1"/>
</dbReference>
<dbReference type="InterPro" id="IPR038058">
    <property type="entry name" value="PhnH-like_sp"/>
</dbReference>
<dbReference type="GO" id="GO:0019634">
    <property type="term" value="P:organic phosphonate metabolic process"/>
    <property type="evidence" value="ECO:0007669"/>
    <property type="project" value="InterPro"/>
</dbReference>
<sequence length="202" mass="22584">MVTFDYIHDIQTVYRKVVNATSRPGQLADLAEEVALLEEDGKNDCPASFLLLALTLFDQEVTFAVMSKKAEVISKILNQFTYAKPVAIEQADYILILQDAGEGALQEAIGKAKSGTLRNPHTSASLIVEVEKVSNNQTLQLKGPGIRTTAFIDVKTSEKWLELRQMKNREYPLGVDFLFIDQEQQLLSLPRTTQISENRVIV</sequence>
<dbReference type="PIRSF" id="PIRSF020680">
    <property type="entry name" value="PhnH"/>
    <property type="match status" value="1"/>
</dbReference>
<dbReference type="AlphaFoldDB" id="A0A9X2DNY3"/>
<proteinExistence type="predicted"/>
<keyword evidence="2" id="KW-1185">Reference proteome</keyword>
<comment type="caution">
    <text evidence="1">The sequence shown here is derived from an EMBL/GenBank/DDBJ whole genome shotgun (WGS) entry which is preliminary data.</text>
</comment>
<evidence type="ECO:0000313" key="1">
    <source>
        <dbReference type="EMBL" id="MCM3714399.1"/>
    </source>
</evidence>
<evidence type="ECO:0000313" key="2">
    <source>
        <dbReference type="Proteomes" id="UP001139179"/>
    </source>
</evidence>
<protein>
    <submittedName>
        <fullName evidence="1">Phosphonate C-P lyase system protein PhnH</fullName>
    </submittedName>
</protein>
<gene>
    <name evidence="1" type="primary">phnH</name>
    <name evidence="1" type="ORF">M3202_09900</name>
</gene>
<dbReference type="SUPFAM" id="SSF159709">
    <property type="entry name" value="PhnH-like"/>
    <property type="match status" value="1"/>
</dbReference>
<keyword evidence="1" id="KW-0456">Lyase</keyword>
<dbReference type="NCBIfam" id="TIGR03292">
    <property type="entry name" value="PhnH_redo"/>
    <property type="match status" value="1"/>
</dbReference>
<dbReference type="InterPro" id="IPR008772">
    <property type="entry name" value="Phosphonate_metab_PhnH"/>
</dbReference>
<dbReference type="EMBL" id="JAMBOL010000007">
    <property type="protein sequence ID" value="MCM3714399.1"/>
    <property type="molecule type" value="Genomic_DNA"/>
</dbReference>
<dbReference type="Pfam" id="PF05845">
    <property type="entry name" value="PhnH"/>
    <property type="match status" value="1"/>
</dbReference>
<accession>A0A9X2DNY3</accession>